<dbReference type="OrthoDB" id="8593711at2"/>
<dbReference type="AlphaFoldDB" id="A0A6L6PW64"/>
<name>A0A6L6PW64_9BURK</name>
<protein>
    <submittedName>
        <fullName evidence="2">DUF4123 domain-containing protein</fullName>
    </submittedName>
</protein>
<reference evidence="2 3" key="1">
    <citation type="submission" date="2019-11" db="EMBL/GenBank/DDBJ databases">
        <title>Type strains purchased from KCTC, JCM and DSMZ.</title>
        <authorList>
            <person name="Lu H."/>
        </authorList>
    </citation>
    <scope>NUCLEOTIDE SEQUENCE [LARGE SCALE GENOMIC DNA]</scope>
    <source>
        <strain evidence="2 3">KCTC 42409</strain>
    </source>
</reference>
<sequence>MPEEVAGSGAGVYCDWMTMWIDEFAAGWLAQLDDAAHALDDGWALYLLLDGVFAPGLHRRFSAALGDESVALLFETLPGCSDPVRDASPFVVRYAAGSRTMDGLLAQCSGRPMVSALETREPLNALAARLAAWCVVENDGQRFNFRFADTRRLPGIVRALDARQLGELAGPARRWHYVGRSGQWQALALPGDGHPVQERPQRLSDRQFGAMVDDSAADEMLVRLADRGVRHEGAPSVAHALVSQALAAADVAQLDARLRVDWCVECVRRGVRADEVRIMAALETWRIAAA</sequence>
<evidence type="ECO:0000313" key="3">
    <source>
        <dbReference type="Proteomes" id="UP000484015"/>
    </source>
</evidence>
<feature type="domain" description="DUF4123" evidence="1">
    <location>
        <begin position="45"/>
        <end position="165"/>
    </location>
</feature>
<evidence type="ECO:0000259" key="1">
    <source>
        <dbReference type="Pfam" id="PF13503"/>
    </source>
</evidence>
<evidence type="ECO:0000313" key="2">
    <source>
        <dbReference type="EMBL" id="MTW01476.1"/>
    </source>
</evidence>
<gene>
    <name evidence="2" type="ORF">GM668_05175</name>
</gene>
<dbReference type="Proteomes" id="UP000484015">
    <property type="component" value="Unassembled WGS sequence"/>
</dbReference>
<keyword evidence="3" id="KW-1185">Reference proteome</keyword>
<dbReference type="InterPro" id="IPR025391">
    <property type="entry name" value="DUF4123"/>
</dbReference>
<accession>A0A6L6PW64</accession>
<organism evidence="2 3">
    <name type="scientific">Pseudoduganella ginsengisoli</name>
    <dbReference type="NCBI Taxonomy" id="1462440"/>
    <lineage>
        <taxon>Bacteria</taxon>
        <taxon>Pseudomonadati</taxon>
        <taxon>Pseudomonadota</taxon>
        <taxon>Betaproteobacteria</taxon>
        <taxon>Burkholderiales</taxon>
        <taxon>Oxalobacteraceae</taxon>
        <taxon>Telluria group</taxon>
        <taxon>Pseudoduganella</taxon>
    </lineage>
</organism>
<dbReference type="Pfam" id="PF13503">
    <property type="entry name" value="DUF4123"/>
    <property type="match status" value="1"/>
</dbReference>
<proteinExistence type="predicted"/>
<dbReference type="EMBL" id="WNLA01000002">
    <property type="protein sequence ID" value="MTW01476.1"/>
    <property type="molecule type" value="Genomic_DNA"/>
</dbReference>
<comment type="caution">
    <text evidence="2">The sequence shown here is derived from an EMBL/GenBank/DDBJ whole genome shotgun (WGS) entry which is preliminary data.</text>
</comment>
<dbReference type="RefSeq" id="WP_155437881.1">
    <property type="nucleotide sequence ID" value="NZ_WNLA01000002.1"/>
</dbReference>